<proteinExistence type="predicted"/>
<comment type="caution">
    <text evidence="1">The sequence shown here is derived from an EMBL/GenBank/DDBJ whole genome shotgun (WGS) entry which is preliminary data.</text>
</comment>
<protein>
    <submittedName>
        <fullName evidence="1">Uncharacterized protein</fullName>
    </submittedName>
</protein>
<name>A0ACB8U5Z8_9APHY</name>
<evidence type="ECO:0000313" key="2">
    <source>
        <dbReference type="Proteomes" id="UP001055072"/>
    </source>
</evidence>
<reference evidence="1" key="1">
    <citation type="journal article" date="2021" name="Environ. Microbiol.">
        <title>Gene family expansions and transcriptome signatures uncover fungal adaptations to wood decay.</title>
        <authorList>
            <person name="Hage H."/>
            <person name="Miyauchi S."/>
            <person name="Viragh M."/>
            <person name="Drula E."/>
            <person name="Min B."/>
            <person name="Chaduli D."/>
            <person name="Navarro D."/>
            <person name="Favel A."/>
            <person name="Norest M."/>
            <person name="Lesage-Meessen L."/>
            <person name="Balint B."/>
            <person name="Merenyi Z."/>
            <person name="de Eugenio L."/>
            <person name="Morin E."/>
            <person name="Martinez A.T."/>
            <person name="Baldrian P."/>
            <person name="Stursova M."/>
            <person name="Martinez M.J."/>
            <person name="Novotny C."/>
            <person name="Magnuson J.K."/>
            <person name="Spatafora J.W."/>
            <person name="Maurice S."/>
            <person name="Pangilinan J."/>
            <person name="Andreopoulos W."/>
            <person name="LaButti K."/>
            <person name="Hundley H."/>
            <person name="Na H."/>
            <person name="Kuo A."/>
            <person name="Barry K."/>
            <person name="Lipzen A."/>
            <person name="Henrissat B."/>
            <person name="Riley R."/>
            <person name="Ahrendt S."/>
            <person name="Nagy L.G."/>
            <person name="Grigoriev I.V."/>
            <person name="Martin F."/>
            <person name="Rosso M.N."/>
        </authorList>
    </citation>
    <scope>NUCLEOTIDE SEQUENCE</scope>
    <source>
        <strain evidence="1">CBS 384.51</strain>
    </source>
</reference>
<accession>A0ACB8U5Z8</accession>
<evidence type="ECO:0000313" key="1">
    <source>
        <dbReference type="EMBL" id="KAI0089742.1"/>
    </source>
</evidence>
<dbReference type="EMBL" id="MU274909">
    <property type="protein sequence ID" value="KAI0089742.1"/>
    <property type="molecule type" value="Genomic_DNA"/>
</dbReference>
<sequence length="572" mass="63337">MLGMDSHSVDVQLPANSEGKNKQRRIDVPMRSFQGGYYPQLIALYTHLGVNFREADFTYSFAQIDSNAPSLRTADASKRKITTFMIYDGASGQKGISVPSSYFPTGTLTLWDTMVGYMAYAFSAFVLVLFSLRMAFHSLPIRSTDSSSKPPSHTVSFRTTFWGLSSTPVTIRLPRYLLPVIVRPAPNVTFREWIQSTTPRSTLSRWLGLDKRWMAFAEDILIPLFSAVCTASEEAIWEHPVEEFLDFAYLTIGTHHYVVQNGVRDVVDRISSPLKKDNIHLSSPIVSLVYTSPSSSSHSSPKIDIHCTNHTVYSGFDHIIFATQANQAMSILNTYIDSIPLGTRHRERVGEQIECLRGFGYVKNVVVNHTDSTVMPDSRRDRRDLNLMMARAQFRRCNQSQSQSGECGQQQQCGEGDGDLNVVPPTFAMATHMLTGSEGVYQTTNPVVHIEEEGVLSVARLERAVVTVKSKAALKELWVEDSVVDKQEEEEGGGLSWGCAAVARGRLGRLQGAGVREEEGEEDAPGIWLCGSYAYGGIPLLEGCVVSARLVVEEGVWAVEGVSGREKGQMRV</sequence>
<gene>
    <name evidence="1" type="ORF">BDY19DRAFT_940569</name>
</gene>
<organism evidence="1 2">
    <name type="scientific">Irpex rosettiformis</name>
    <dbReference type="NCBI Taxonomy" id="378272"/>
    <lineage>
        <taxon>Eukaryota</taxon>
        <taxon>Fungi</taxon>
        <taxon>Dikarya</taxon>
        <taxon>Basidiomycota</taxon>
        <taxon>Agaricomycotina</taxon>
        <taxon>Agaricomycetes</taxon>
        <taxon>Polyporales</taxon>
        <taxon>Irpicaceae</taxon>
        <taxon>Irpex</taxon>
    </lineage>
</organism>
<dbReference type="Proteomes" id="UP001055072">
    <property type="component" value="Unassembled WGS sequence"/>
</dbReference>
<keyword evidence="2" id="KW-1185">Reference proteome</keyword>